<sequence>MTTADPRLSFVAELAVTIAEPYMIGNVGPGIREVIPITGGTVTGPRLNGIVLPGGADWCLTRPDGICDIWARYTLKTDDGVLISLVNAGTCGQDAEGNFVGKTVPQFEVEEGPYTWLRHGHFVGTLLTDAGGTLARARLYEVM</sequence>
<protein>
    <recommendedName>
        <fullName evidence="1">UPF0311 protein DEM27_11735</fullName>
    </recommendedName>
</protein>
<evidence type="ECO:0000313" key="2">
    <source>
        <dbReference type="EMBL" id="PWE56103.1"/>
    </source>
</evidence>
<dbReference type="EMBL" id="QFBC01000004">
    <property type="protein sequence ID" value="PWE56103.1"/>
    <property type="molecule type" value="Genomic_DNA"/>
</dbReference>
<dbReference type="PANTHER" id="PTHR37315">
    <property type="entry name" value="UPF0311 PROTEIN BLR7842"/>
    <property type="match status" value="1"/>
</dbReference>
<dbReference type="HAMAP" id="MF_00775">
    <property type="entry name" value="UPF0311"/>
    <property type="match status" value="1"/>
</dbReference>
<proteinExistence type="inferred from homology"/>
<dbReference type="InterPro" id="IPR020915">
    <property type="entry name" value="UPF0311"/>
</dbReference>
<name>A0A2U2DS04_9HYPH</name>
<dbReference type="RefSeq" id="WP_109458423.1">
    <property type="nucleotide sequence ID" value="NZ_QFBC01000004.1"/>
</dbReference>
<comment type="similarity">
    <text evidence="1">Belongs to the UPF0311 family.</text>
</comment>
<comment type="caution">
    <text evidence="2">The sequence shown here is derived from an EMBL/GenBank/DDBJ whole genome shotgun (WGS) entry which is preliminary data.</text>
</comment>
<keyword evidence="3" id="KW-1185">Reference proteome</keyword>
<dbReference type="PANTHER" id="PTHR37315:SF1">
    <property type="entry name" value="UPF0311 PROTEIN BLR7842"/>
    <property type="match status" value="1"/>
</dbReference>
<dbReference type="Proteomes" id="UP000245252">
    <property type="component" value="Unassembled WGS sequence"/>
</dbReference>
<gene>
    <name evidence="2" type="ORF">DEM27_11735</name>
</gene>
<evidence type="ECO:0000313" key="3">
    <source>
        <dbReference type="Proteomes" id="UP000245252"/>
    </source>
</evidence>
<dbReference type="AlphaFoldDB" id="A0A2U2DS04"/>
<organism evidence="2 3">
    <name type="scientific">Metarhizobium album</name>
    <dbReference type="NCBI Taxonomy" id="2182425"/>
    <lineage>
        <taxon>Bacteria</taxon>
        <taxon>Pseudomonadati</taxon>
        <taxon>Pseudomonadota</taxon>
        <taxon>Alphaproteobacteria</taxon>
        <taxon>Hyphomicrobiales</taxon>
        <taxon>Rhizobiaceae</taxon>
        <taxon>Metarhizobium</taxon>
    </lineage>
</organism>
<dbReference type="Gene3D" id="2.40.160.20">
    <property type="match status" value="1"/>
</dbReference>
<reference evidence="2 3" key="1">
    <citation type="submission" date="2018-05" db="EMBL/GenBank/DDBJ databases">
        <title>The draft genome of strain NS-104.</title>
        <authorList>
            <person name="Hang P."/>
            <person name="Jiang J."/>
        </authorList>
    </citation>
    <scope>NUCLEOTIDE SEQUENCE [LARGE SCALE GENOMIC DNA]</scope>
    <source>
        <strain evidence="2 3">NS-104</strain>
    </source>
</reference>
<dbReference type="OrthoDB" id="5294829at2"/>
<accession>A0A2U2DS04</accession>
<evidence type="ECO:0000256" key="1">
    <source>
        <dbReference type="HAMAP-Rule" id="MF_00775"/>
    </source>
</evidence>
<dbReference type="Pfam" id="PF11578">
    <property type="entry name" value="DUF3237"/>
    <property type="match status" value="1"/>
</dbReference>